<dbReference type="SMART" id="SM00320">
    <property type="entry name" value="WD40"/>
    <property type="match status" value="3"/>
</dbReference>
<dbReference type="InterPro" id="IPR015943">
    <property type="entry name" value="WD40/YVTN_repeat-like_dom_sf"/>
</dbReference>
<dbReference type="Proteomes" id="UP000279833">
    <property type="component" value="Unassembled WGS sequence"/>
</dbReference>
<evidence type="ECO:0000256" key="1">
    <source>
        <dbReference type="ARBA" id="ARBA00004496"/>
    </source>
</evidence>
<sequence>MWGGAGFVLNSILFSVFFTNRVMSSEDDGSYKTLGLPTQPYCRIHCHQSAVRAARFNADGNYCMTAGGDKTIKLWNPYNFRLLKTYAGHGGEVSDVQAGKDNSQLGSGGADCLVILWDVSTGQSVRRWRRHAGRVNSVLFIAPFHNSDSLDPSPILLSTGVDGMVLVWDARARTPYPVQVGVLD</sequence>
<name>A0A183JKW6_9TREM</name>
<dbReference type="InterPro" id="IPR036322">
    <property type="entry name" value="WD40_repeat_dom_sf"/>
</dbReference>
<evidence type="ECO:0000256" key="7">
    <source>
        <dbReference type="ARBA" id="ARBA00042222"/>
    </source>
</evidence>
<dbReference type="WBParaSite" id="SCUD_0000334701-mRNA-1">
    <property type="protein sequence ID" value="SCUD_0000334701-mRNA-1"/>
    <property type="gene ID" value="SCUD_0000334701"/>
</dbReference>
<dbReference type="GO" id="GO:0000398">
    <property type="term" value="P:mRNA splicing, via spliceosome"/>
    <property type="evidence" value="ECO:0007669"/>
    <property type="project" value="TreeGrafter"/>
</dbReference>
<accession>A0A183JKW6</accession>
<dbReference type="PANTHER" id="PTHR22842">
    <property type="entry name" value="WD40 REPEAT PROTEIN"/>
    <property type="match status" value="1"/>
</dbReference>
<dbReference type="PROSITE" id="PS50082">
    <property type="entry name" value="WD_REPEATS_2"/>
    <property type="match status" value="2"/>
</dbReference>
<protein>
    <recommendedName>
        <fullName evidence="6">WD repeat domain-containing protein 83</fullName>
    </recommendedName>
    <alternativeName>
        <fullName evidence="7">Mitogen-activated protein kinase organizer 1</fullName>
    </alternativeName>
</protein>
<dbReference type="Pfam" id="PF00400">
    <property type="entry name" value="WD40"/>
    <property type="match status" value="3"/>
</dbReference>
<dbReference type="SUPFAM" id="SSF50978">
    <property type="entry name" value="WD40 repeat-like"/>
    <property type="match status" value="1"/>
</dbReference>
<evidence type="ECO:0000256" key="9">
    <source>
        <dbReference type="SAM" id="SignalP"/>
    </source>
</evidence>
<feature type="repeat" description="WD" evidence="8">
    <location>
        <begin position="44"/>
        <end position="85"/>
    </location>
</feature>
<organism evidence="12">
    <name type="scientific">Schistosoma curassoni</name>
    <dbReference type="NCBI Taxonomy" id="6186"/>
    <lineage>
        <taxon>Eukaryota</taxon>
        <taxon>Metazoa</taxon>
        <taxon>Spiralia</taxon>
        <taxon>Lophotrochozoa</taxon>
        <taxon>Platyhelminthes</taxon>
        <taxon>Trematoda</taxon>
        <taxon>Digenea</taxon>
        <taxon>Strigeidida</taxon>
        <taxon>Schistosomatoidea</taxon>
        <taxon>Schistosomatidae</taxon>
        <taxon>Schistosoma</taxon>
    </lineage>
</organism>
<feature type="chain" id="PRO_5043140586" description="WD repeat domain-containing protein 83" evidence="9">
    <location>
        <begin position="25"/>
        <end position="184"/>
    </location>
</feature>
<evidence type="ECO:0000256" key="4">
    <source>
        <dbReference type="ARBA" id="ARBA00022737"/>
    </source>
</evidence>
<dbReference type="EMBL" id="UZAK01003749">
    <property type="protein sequence ID" value="VDO81205.1"/>
    <property type="molecule type" value="Genomic_DNA"/>
</dbReference>
<evidence type="ECO:0000256" key="6">
    <source>
        <dbReference type="ARBA" id="ARBA00040453"/>
    </source>
</evidence>
<dbReference type="PANTHER" id="PTHR22842:SF3">
    <property type="entry name" value="WD REPEAT DOMAIN-CONTAINING PROTEIN 83"/>
    <property type="match status" value="1"/>
</dbReference>
<keyword evidence="2" id="KW-0963">Cytoplasm</keyword>
<reference evidence="10 11" key="2">
    <citation type="submission" date="2018-11" db="EMBL/GenBank/DDBJ databases">
        <authorList>
            <consortium name="Pathogen Informatics"/>
        </authorList>
    </citation>
    <scope>NUCLEOTIDE SEQUENCE [LARGE SCALE GENOMIC DNA]</scope>
    <source>
        <strain evidence="10">Dakar</strain>
        <strain evidence="11">Dakar, Senegal</strain>
    </source>
</reference>
<reference evidence="12" key="1">
    <citation type="submission" date="2016-06" db="UniProtKB">
        <authorList>
            <consortium name="WormBaseParasite"/>
        </authorList>
    </citation>
    <scope>IDENTIFICATION</scope>
</reference>
<evidence type="ECO:0000256" key="5">
    <source>
        <dbReference type="ARBA" id="ARBA00038145"/>
    </source>
</evidence>
<evidence type="ECO:0000256" key="2">
    <source>
        <dbReference type="ARBA" id="ARBA00022490"/>
    </source>
</evidence>
<evidence type="ECO:0000256" key="8">
    <source>
        <dbReference type="PROSITE-ProRule" id="PRU00221"/>
    </source>
</evidence>
<dbReference type="PROSITE" id="PS50294">
    <property type="entry name" value="WD_REPEATS_REGION"/>
    <property type="match status" value="2"/>
</dbReference>
<gene>
    <name evidence="10" type="ORF">SCUD_LOCUS3347</name>
</gene>
<feature type="signal peptide" evidence="9">
    <location>
        <begin position="1"/>
        <end position="24"/>
    </location>
</feature>
<comment type="subcellular location">
    <subcellularLocation>
        <location evidence="1">Cytoplasm</location>
    </subcellularLocation>
</comment>
<feature type="repeat" description="WD" evidence="8">
    <location>
        <begin position="86"/>
        <end position="127"/>
    </location>
</feature>
<dbReference type="PROSITE" id="PS00678">
    <property type="entry name" value="WD_REPEATS_1"/>
    <property type="match status" value="1"/>
</dbReference>
<evidence type="ECO:0000313" key="10">
    <source>
        <dbReference type="EMBL" id="VDO81205.1"/>
    </source>
</evidence>
<dbReference type="InterPro" id="IPR001680">
    <property type="entry name" value="WD40_rpt"/>
</dbReference>
<dbReference type="InterPro" id="IPR051980">
    <property type="entry name" value="WD_repeat_MORG1"/>
</dbReference>
<keyword evidence="9" id="KW-0732">Signal</keyword>
<keyword evidence="4" id="KW-0677">Repeat</keyword>
<dbReference type="GO" id="GO:0005737">
    <property type="term" value="C:cytoplasm"/>
    <property type="evidence" value="ECO:0007669"/>
    <property type="project" value="UniProtKB-SubCell"/>
</dbReference>
<dbReference type="STRING" id="6186.A0A183JKW6"/>
<comment type="similarity">
    <text evidence="5">Belongs to the WD repeat MORG1 family.</text>
</comment>
<evidence type="ECO:0000313" key="12">
    <source>
        <dbReference type="WBParaSite" id="SCUD_0000334701-mRNA-1"/>
    </source>
</evidence>
<dbReference type="Gene3D" id="2.130.10.10">
    <property type="entry name" value="YVTN repeat-like/Quinoprotein amine dehydrogenase"/>
    <property type="match status" value="1"/>
</dbReference>
<dbReference type="InterPro" id="IPR019775">
    <property type="entry name" value="WD40_repeat_CS"/>
</dbReference>
<evidence type="ECO:0000313" key="11">
    <source>
        <dbReference type="Proteomes" id="UP000279833"/>
    </source>
</evidence>
<dbReference type="AlphaFoldDB" id="A0A183JKW6"/>
<proteinExistence type="inferred from homology"/>
<dbReference type="GO" id="GO:0071013">
    <property type="term" value="C:catalytic step 2 spliceosome"/>
    <property type="evidence" value="ECO:0007669"/>
    <property type="project" value="TreeGrafter"/>
</dbReference>
<keyword evidence="3 8" id="KW-0853">WD repeat</keyword>
<keyword evidence="11" id="KW-1185">Reference proteome</keyword>
<evidence type="ECO:0000256" key="3">
    <source>
        <dbReference type="ARBA" id="ARBA00022574"/>
    </source>
</evidence>